<keyword evidence="1 6" id="KW-0597">Phosphoprotein</keyword>
<dbReference type="Gene3D" id="3.40.50.2300">
    <property type="match status" value="1"/>
</dbReference>
<evidence type="ECO:0000313" key="11">
    <source>
        <dbReference type="Proteomes" id="UP000603865"/>
    </source>
</evidence>
<dbReference type="Pfam" id="PF00486">
    <property type="entry name" value="Trans_reg_C"/>
    <property type="match status" value="1"/>
</dbReference>
<evidence type="ECO:0000256" key="1">
    <source>
        <dbReference type="ARBA" id="ARBA00022553"/>
    </source>
</evidence>
<evidence type="ECO:0000313" key="10">
    <source>
        <dbReference type="EMBL" id="GGR08092.1"/>
    </source>
</evidence>
<evidence type="ECO:0000259" key="8">
    <source>
        <dbReference type="PROSITE" id="PS50110"/>
    </source>
</evidence>
<sequence>MRVLIVEDDAFISELLCDGLADDGYECDVAATATQGEELARLFPYGVLILDVMLPGEADAGFQLGQRLRRLGLTTPMLYLTARGLPEDRIRGLDAGGDDYLTKPFDFGELRARIRALLRRAGGHPQNTVPLPGEWVLDLGGREVCRNGARADLTRREFLLLELLVLHPGRVFGRDEIIERLWGGENGVEPKVIDVYVSTLRRKTHEALIETVRGSGYRIGRVAS</sequence>
<keyword evidence="4 7" id="KW-0238">DNA-binding</keyword>
<evidence type="ECO:0000256" key="7">
    <source>
        <dbReference type="PROSITE-ProRule" id="PRU01091"/>
    </source>
</evidence>
<dbReference type="PANTHER" id="PTHR48111:SF1">
    <property type="entry name" value="TWO-COMPONENT RESPONSE REGULATOR ORR33"/>
    <property type="match status" value="1"/>
</dbReference>
<dbReference type="GO" id="GO:0000976">
    <property type="term" value="F:transcription cis-regulatory region binding"/>
    <property type="evidence" value="ECO:0007669"/>
    <property type="project" value="TreeGrafter"/>
</dbReference>
<evidence type="ECO:0000256" key="5">
    <source>
        <dbReference type="ARBA" id="ARBA00023163"/>
    </source>
</evidence>
<dbReference type="Gene3D" id="6.10.250.690">
    <property type="match status" value="1"/>
</dbReference>
<dbReference type="GO" id="GO:0005829">
    <property type="term" value="C:cytosol"/>
    <property type="evidence" value="ECO:0007669"/>
    <property type="project" value="TreeGrafter"/>
</dbReference>
<dbReference type="PROSITE" id="PS51755">
    <property type="entry name" value="OMPR_PHOB"/>
    <property type="match status" value="1"/>
</dbReference>
<dbReference type="EMBL" id="BMQL01000009">
    <property type="protein sequence ID" value="GGR08092.1"/>
    <property type="molecule type" value="Genomic_DNA"/>
</dbReference>
<feature type="DNA-binding region" description="OmpR/PhoB-type" evidence="7">
    <location>
        <begin position="126"/>
        <end position="221"/>
    </location>
</feature>
<comment type="caution">
    <text evidence="10">The sequence shown here is derived from an EMBL/GenBank/DDBJ whole genome shotgun (WGS) entry which is preliminary data.</text>
</comment>
<dbReference type="CDD" id="cd17574">
    <property type="entry name" value="REC_OmpR"/>
    <property type="match status" value="1"/>
</dbReference>
<keyword evidence="3" id="KW-0805">Transcription regulation</keyword>
<dbReference type="SUPFAM" id="SSF52172">
    <property type="entry name" value="CheY-like"/>
    <property type="match status" value="1"/>
</dbReference>
<dbReference type="SMART" id="SM00448">
    <property type="entry name" value="REC"/>
    <property type="match status" value="1"/>
</dbReference>
<dbReference type="CDD" id="cd00383">
    <property type="entry name" value="trans_reg_C"/>
    <property type="match status" value="1"/>
</dbReference>
<dbReference type="GO" id="GO:0000156">
    <property type="term" value="F:phosphorelay response regulator activity"/>
    <property type="evidence" value="ECO:0007669"/>
    <property type="project" value="TreeGrafter"/>
</dbReference>
<evidence type="ECO:0000256" key="6">
    <source>
        <dbReference type="PROSITE-ProRule" id="PRU00169"/>
    </source>
</evidence>
<dbReference type="InterPro" id="IPR036388">
    <property type="entry name" value="WH-like_DNA-bd_sf"/>
</dbReference>
<dbReference type="Gene3D" id="1.10.10.10">
    <property type="entry name" value="Winged helix-like DNA-binding domain superfamily/Winged helix DNA-binding domain"/>
    <property type="match status" value="1"/>
</dbReference>
<evidence type="ECO:0000256" key="3">
    <source>
        <dbReference type="ARBA" id="ARBA00023015"/>
    </source>
</evidence>
<keyword evidence="2" id="KW-0902">Two-component regulatory system</keyword>
<dbReference type="Proteomes" id="UP000603865">
    <property type="component" value="Unassembled WGS sequence"/>
</dbReference>
<reference evidence="10" key="2">
    <citation type="submission" date="2020-09" db="EMBL/GenBank/DDBJ databases">
        <authorList>
            <person name="Sun Q."/>
            <person name="Ohkuma M."/>
        </authorList>
    </citation>
    <scope>NUCLEOTIDE SEQUENCE</scope>
    <source>
        <strain evidence="10">JCM 31311</strain>
    </source>
</reference>
<dbReference type="InterPro" id="IPR039420">
    <property type="entry name" value="WalR-like"/>
</dbReference>
<dbReference type="InterPro" id="IPR001789">
    <property type="entry name" value="Sig_transdc_resp-reg_receiver"/>
</dbReference>
<evidence type="ECO:0000256" key="2">
    <source>
        <dbReference type="ARBA" id="ARBA00023012"/>
    </source>
</evidence>
<dbReference type="Pfam" id="PF00072">
    <property type="entry name" value="Response_reg"/>
    <property type="match status" value="1"/>
</dbReference>
<dbReference type="AlphaFoldDB" id="A0A918C6U3"/>
<organism evidence="10 11">
    <name type="scientific">Deinococcus ruber</name>
    <dbReference type="NCBI Taxonomy" id="1848197"/>
    <lineage>
        <taxon>Bacteria</taxon>
        <taxon>Thermotogati</taxon>
        <taxon>Deinococcota</taxon>
        <taxon>Deinococci</taxon>
        <taxon>Deinococcales</taxon>
        <taxon>Deinococcaceae</taxon>
        <taxon>Deinococcus</taxon>
    </lineage>
</organism>
<accession>A0A918C6U3</accession>
<keyword evidence="11" id="KW-1185">Reference proteome</keyword>
<dbReference type="InterPro" id="IPR001867">
    <property type="entry name" value="OmpR/PhoB-type_DNA-bd"/>
</dbReference>
<proteinExistence type="predicted"/>
<gene>
    <name evidence="10" type="primary">popP</name>
    <name evidence="10" type="ORF">GCM10008957_21120</name>
</gene>
<evidence type="ECO:0000256" key="4">
    <source>
        <dbReference type="ARBA" id="ARBA00023125"/>
    </source>
</evidence>
<dbReference type="GO" id="GO:0032993">
    <property type="term" value="C:protein-DNA complex"/>
    <property type="evidence" value="ECO:0007669"/>
    <property type="project" value="TreeGrafter"/>
</dbReference>
<evidence type="ECO:0000259" key="9">
    <source>
        <dbReference type="PROSITE" id="PS51755"/>
    </source>
</evidence>
<keyword evidence="5" id="KW-0804">Transcription</keyword>
<feature type="modified residue" description="4-aspartylphosphate" evidence="6">
    <location>
        <position position="51"/>
    </location>
</feature>
<dbReference type="SMART" id="SM00862">
    <property type="entry name" value="Trans_reg_C"/>
    <property type="match status" value="1"/>
</dbReference>
<dbReference type="RefSeq" id="WP_189090109.1">
    <property type="nucleotide sequence ID" value="NZ_BMQL01000009.1"/>
</dbReference>
<name>A0A918C6U3_9DEIO</name>
<dbReference type="InterPro" id="IPR011006">
    <property type="entry name" value="CheY-like_superfamily"/>
</dbReference>
<dbReference type="GO" id="GO:0006355">
    <property type="term" value="P:regulation of DNA-templated transcription"/>
    <property type="evidence" value="ECO:0007669"/>
    <property type="project" value="InterPro"/>
</dbReference>
<protein>
    <submittedName>
        <fullName evidence="10">Response regulator</fullName>
    </submittedName>
</protein>
<dbReference type="PROSITE" id="PS50110">
    <property type="entry name" value="RESPONSE_REGULATORY"/>
    <property type="match status" value="1"/>
</dbReference>
<reference evidence="10" key="1">
    <citation type="journal article" date="2014" name="Int. J. Syst. Evol. Microbiol.">
        <title>Complete genome sequence of Corynebacterium casei LMG S-19264T (=DSM 44701T), isolated from a smear-ripened cheese.</title>
        <authorList>
            <consortium name="US DOE Joint Genome Institute (JGI-PGF)"/>
            <person name="Walter F."/>
            <person name="Albersmeier A."/>
            <person name="Kalinowski J."/>
            <person name="Ruckert C."/>
        </authorList>
    </citation>
    <scope>NUCLEOTIDE SEQUENCE</scope>
    <source>
        <strain evidence="10">JCM 31311</strain>
    </source>
</reference>
<feature type="domain" description="OmpR/PhoB-type" evidence="9">
    <location>
        <begin position="126"/>
        <end position="221"/>
    </location>
</feature>
<feature type="domain" description="Response regulatory" evidence="8">
    <location>
        <begin position="2"/>
        <end position="118"/>
    </location>
</feature>
<dbReference type="PANTHER" id="PTHR48111">
    <property type="entry name" value="REGULATOR OF RPOS"/>
    <property type="match status" value="1"/>
</dbReference>